<dbReference type="InterPro" id="IPR010093">
    <property type="entry name" value="SinI_DNA-bd"/>
</dbReference>
<dbReference type="OrthoDB" id="515428at2"/>
<evidence type="ECO:0000313" key="2">
    <source>
        <dbReference type="EMBL" id="ACS23269.1"/>
    </source>
</evidence>
<dbReference type="KEGG" id="gwc:GWCH70_0343"/>
<accession>C5D543</accession>
<dbReference type="AlphaFoldDB" id="C5D543"/>
<dbReference type="Pfam" id="PF12728">
    <property type="entry name" value="HTH_17"/>
    <property type="match status" value="1"/>
</dbReference>
<dbReference type="eggNOG" id="ENOG503090Q">
    <property type="taxonomic scope" value="Bacteria"/>
</dbReference>
<dbReference type="STRING" id="471223.GWCH70_0343"/>
<reference evidence="2" key="1">
    <citation type="submission" date="2009-06" db="EMBL/GenBank/DDBJ databases">
        <title>Complete sequence of chromosome of Geopacillus sp. WCH70.</title>
        <authorList>
            <consortium name="US DOE Joint Genome Institute"/>
            <person name="Lucas S."/>
            <person name="Copeland A."/>
            <person name="Lapidus A."/>
            <person name="Glavina del Rio T."/>
            <person name="Dalin E."/>
            <person name="Tice H."/>
            <person name="Bruce D."/>
            <person name="Goodwin L."/>
            <person name="Pitluck S."/>
            <person name="Chertkov O."/>
            <person name="Brettin T."/>
            <person name="Detter J.C."/>
            <person name="Han C."/>
            <person name="Larimer F."/>
            <person name="Land M."/>
            <person name="Hauser L."/>
            <person name="Kyrpides N."/>
            <person name="Mikhailova N."/>
            <person name="Brumm P."/>
            <person name="Mead D.A."/>
            <person name="Richardson P."/>
        </authorList>
    </citation>
    <scope>NUCLEOTIDE SEQUENCE [LARGE SCALE GENOMIC DNA]</scope>
    <source>
        <strain evidence="2">WCH70</strain>
    </source>
</reference>
<dbReference type="GO" id="GO:0003677">
    <property type="term" value="F:DNA binding"/>
    <property type="evidence" value="ECO:0007669"/>
    <property type="project" value="InterPro"/>
</dbReference>
<name>C5D543_GEOSW</name>
<feature type="domain" description="Helix-turn-helix" evidence="1">
    <location>
        <begin position="9"/>
        <end position="58"/>
    </location>
</feature>
<gene>
    <name evidence="2" type="ordered locus">GWCH70_0343</name>
</gene>
<dbReference type="Gene3D" id="1.10.1660.10">
    <property type="match status" value="1"/>
</dbReference>
<sequence>MILDKLGKLFTAEQIAERLNVSSRTVYNWINQGKLKAMRLGSSTLRIAESELNNFILQSMNMKEEN</sequence>
<proteinExistence type="predicted"/>
<protein>
    <submittedName>
        <fullName evidence="2">DNA binding domain protein, excisionase family</fullName>
    </submittedName>
</protein>
<evidence type="ECO:0000259" key="1">
    <source>
        <dbReference type="Pfam" id="PF12728"/>
    </source>
</evidence>
<dbReference type="InterPro" id="IPR041657">
    <property type="entry name" value="HTH_17"/>
</dbReference>
<dbReference type="InterPro" id="IPR009061">
    <property type="entry name" value="DNA-bd_dom_put_sf"/>
</dbReference>
<organism evidence="2">
    <name type="scientific">Geobacillus sp. (strain WCH70)</name>
    <dbReference type="NCBI Taxonomy" id="471223"/>
    <lineage>
        <taxon>Bacteria</taxon>
        <taxon>Bacillati</taxon>
        <taxon>Bacillota</taxon>
        <taxon>Bacilli</taxon>
        <taxon>Bacillales</taxon>
        <taxon>Anoxybacillaceae</taxon>
        <taxon>Geobacillus</taxon>
    </lineage>
</organism>
<dbReference type="EMBL" id="CP001638">
    <property type="protein sequence ID" value="ACS23269.1"/>
    <property type="molecule type" value="Genomic_DNA"/>
</dbReference>
<dbReference type="SUPFAM" id="SSF46955">
    <property type="entry name" value="Putative DNA-binding domain"/>
    <property type="match status" value="1"/>
</dbReference>
<dbReference type="HOGENOM" id="CLU_2825004_0_0_9"/>
<dbReference type="NCBIfam" id="TIGR01764">
    <property type="entry name" value="excise"/>
    <property type="match status" value="1"/>
</dbReference>